<name>A0A401H905_AERPX</name>
<dbReference type="SUPFAM" id="SSF51735">
    <property type="entry name" value="NAD(P)-binding Rossmann-fold domains"/>
    <property type="match status" value="1"/>
</dbReference>
<evidence type="ECO:0008006" key="4">
    <source>
        <dbReference type="Google" id="ProtNLM"/>
    </source>
</evidence>
<gene>
    <name evidence="2" type="ORF">apy_05470</name>
</gene>
<protein>
    <recommendedName>
        <fullName evidence="4">Oxidoreductase</fullName>
    </recommendedName>
</protein>
<dbReference type="InterPro" id="IPR036291">
    <property type="entry name" value="NAD(P)-bd_dom_sf"/>
</dbReference>
<reference evidence="2 3" key="1">
    <citation type="submission" date="2017-02" db="EMBL/GenBank/DDBJ databases">
        <title>isolation and characterization of a novel temperate virus Aeropyrum globular virus 1 infecting hyperthermophilic archaeon Aeropyrum.</title>
        <authorList>
            <person name="Yumiya M."/>
            <person name="Yoshida T."/>
            <person name="Sako Y."/>
        </authorList>
    </citation>
    <scope>NUCLEOTIDE SEQUENCE [LARGE SCALE GENOMIC DNA]</scope>
    <source>
        <strain evidence="2 3">YK1-12-2013</strain>
    </source>
</reference>
<proteinExistence type="inferred from homology"/>
<comment type="similarity">
    <text evidence="1">Belongs to the short-chain dehydrogenases/reductases (SDR) family.</text>
</comment>
<dbReference type="FunFam" id="3.40.50.720:FF:000084">
    <property type="entry name" value="Short-chain dehydrogenase reductase"/>
    <property type="match status" value="1"/>
</dbReference>
<dbReference type="CDD" id="cd05344">
    <property type="entry name" value="BKR_like_SDR_like"/>
    <property type="match status" value="1"/>
</dbReference>
<dbReference type="Pfam" id="PF13561">
    <property type="entry name" value="adh_short_C2"/>
    <property type="match status" value="1"/>
</dbReference>
<dbReference type="Proteomes" id="UP000291213">
    <property type="component" value="Unassembled WGS sequence"/>
</dbReference>
<comment type="caution">
    <text evidence="2">The sequence shown here is derived from an EMBL/GenBank/DDBJ whole genome shotgun (WGS) entry which is preliminary data.</text>
</comment>
<sequence>MDLGIQGKLAVVTAGSSGLGFASALELARNGARLLLFSRNREKLEAAASRIASLVSGAQVDIVAGDIREPGDIDRLFEKARDLGGADILVYSTGGPRPGRFMELGVEDWDESYRLLARSAVWVGRRAAEQMVEKGWGRMVYIGSVTLLRPWQDLALSNIMRLPVIGVVRTLALELAPHGVTVNAVLPSLILTDRVRSLAEERARRSGVTVEEALKTMASRIPMGRVGKPEELASVVAFLASERASFVTGAVIPVDGGAHI</sequence>
<dbReference type="AlphaFoldDB" id="A0A401H905"/>
<evidence type="ECO:0000256" key="1">
    <source>
        <dbReference type="ARBA" id="ARBA00006484"/>
    </source>
</evidence>
<dbReference type="EMBL" id="BDMD01000025">
    <property type="protein sequence ID" value="GBF08822.1"/>
    <property type="molecule type" value="Genomic_DNA"/>
</dbReference>
<dbReference type="OrthoDB" id="24596at2157"/>
<evidence type="ECO:0000313" key="3">
    <source>
        <dbReference type="Proteomes" id="UP000291213"/>
    </source>
</evidence>
<dbReference type="Gene3D" id="3.40.50.720">
    <property type="entry name" value="NAD(P)-binding Rossmann-like Domain"/>
    <property type="match status" value="1"/>
</dbReference>
<dbReference type="PRINTS" id="PR00081">
    <property type="entry name" value="GDHRDH"/>
</dbReference>
<dbReference type="InterPro" id="IPR050259">
    <property type="entry name" value="SDR"/>
</dbReference>
<dbReference type="PANTHER" id="PTHR42879:SF6">
    <property type="entry name" value="NADPH-DEPENDENT REDUCTASE BACG"/>
    <property type="match status" value="1"/>
</dbReference>
<organism evidence="2 3">
    <name type="scientific">Aeropyrum pernix</name>
    <dbReference type="NCBI Taxonomy" id="56636"/>
    <lineage>
        <taxon>Archaea</taxon>
        <taxon>Thermoproteota</taxon>
        <taxon>Thermoprotei</taxon>
        <taxon>Desulfurococcales</taxon>
        <taxon>Desulfurococcaceae</taxon>
        <taxon>Aeropyrum</taxon>
    </lineage>
</organism>
<evidence type="ECO:0000313" key="2">
    <source>
        <dbReference type="EMBL" id="GBF08822.1"/>
    </source>
</evidence>
<dbReference type="PANTHER" id="PTHR42879">
    <property type="entry name" value="3-OXOACYL-(ACYL-CARRIER-PROTEIN) REDUCTASE"/>
    <property type="match status" value="1"/>
</dbReference>
<dbReference type="InterPro" id="IPR002347">
    <property type="entry name" value="SDR_fam"/>
</dbReference>
<accession>A0A401H905</accession>
<dbReference type="RefSeq" id="WP_165487885.1">
    <property type="nucleotide sequence ID" value="NZ_BDMD01000025.1"/>
</dbReference>